<dbReference type="AlphaFoldDB" id="A0A1X1RBV8"/>
<gene>
    <name evidence="1" type="ORF">AWC04_11995</name>
</gene>
<dbReference type="EMBL" id="LQOJ01000040">
    <property type="protein sequence ID" value="ORV02636.1"/>
    <property type="molecule type" value="Genomic_DNA"/>
</dbReference>
<organism evidence="1 2">
    <name type="scientific">Mycolicibacterium fallax</name>
    <name type="common">Mycobacterium fallax</name>
    <dbReference type="NCBI Taxonomy" id="1793"/>
    <lineage>
        <taxon>Bacteria</taxon>
        <taxon>Bacillati</taxon>
        <taxon>Actinomycetota</taxon>
        <taxon>Actinomycetes</taxon>
        <taxon>Mycobacteriales</taxon>
        <taxon>Mycobacteriaceae</taxon>
        <taxon>Mycolicibacterium</taxon>
    </lineage>
</organism>
<proteinExistence type="predicted"/>
<name>A0A1X1RBV8_MYCFA</name>
<sequence>MTLPPGIRLLAALLAVAVTFLGAPPAGAEPGEQATPAEPALASSPTLRLLELGASTPDLALYGQQGTATLTIPVPAGMDPASLNVTVGLPVYVRSASITVSQDERVLATVEVPPGPAGPLVIPLAGARVRENAVTVQLRSYLLPLDGYCLDPTNPLRLTEIGVTFAGTERPPTVVADFLPPVLRKLIFYVRPEPTWAEADAVVNLAAAIAARYGDQNPAIEVAGLPGPGAVPPAPAAPFERHIVISERDDTGVSLLPGAGGVPALLVSGPRNELINQTRLLTSGTLYFALSSAAVAGPLHRSAQLPANTTTIRQLGQPGVNASALNPMVGVALDQTRLGRSVKSVRVHLIGSYTPLPGDIGGQVVVALAGETLARWPAEPGGVIDRWVDVPDRLLKRYMNLTVQVGISGNTGRCGEFQPVTLMIDGESVVTSTPAAPPIPEGFQSLPQALMPKTQIGIESSSRGDIDRAIGVVVGLQRLSALPLDPQVVDTADAVASALPAVVIAPGDWTFEEIPLPLRAPDTVPTTINVTDSTGESTTLTLDPALRFGALEVVYQRGRTVLVATSNGAPAELDRLLDWLAADERRWSNLDGRALLSVPGRDPVLVPEIAVPVAAAGPTMPTWAWTLTGVLAGAALVGAAVLLLRRRAAGD</sequence>
<dbReference type="Proteomes" id="UP000193484">
    <property type="component" value="Unassembled WGS sequence"/>
</dbReference>
<comment type="caution">
    <text evidence="1">The sequence shown here is derived from an EMBL/GenBank/DDBJ whole genome shotgun (WGS) entry which is preliminary data.</text>
</comment>
<evidence type="ECO:0000313" key="2">
    <source>
        <dbReference type="Proteomes" id="UP000193484"/>
    </source>
</evidence>
<keyword evidence="2" id="KW-1185">Reference proteome</keyword>
<accession>A0A1X1RBV8</accession>
<reference evidence="1 2" key="1">
    <citation type="submission" date="2016-01" db="EMBL/GenBank/DDBJ databases">
        <title>The new phylogeny of the genus Mycobacterium.</title>
        <authorList>
            <person name="Tarcisio F."/>
            <person name="Conor M."/>
            <person name="Antonella G."/>
            <person name="Elisabetta G."/>
            <person name="Giulia F.S."/>
            <person name="Sara T."/>
            <person name="Anna F."/>
            <person name="Clotilde B."/>
            <person name="Roberto B."/>
            <person name="Veronica D.S."/>
            <person name="Fabio R."/>
            <person name="Monica P."/>
            <person name="Olivier J."/>
            <person name="Enrico T."/>
            <person name="Nicola S."/>
        </authorList>
    </citation>
    <scope>NUCLEOTIDE SEQUENCE [LARGE SCALE GENOMIC DNA]</scope>
    <source>
        <strain evidence="1 2">DSM 44179</strain>
    </source>
</reference>
<evidence type="ECO:0000313" key="1">
    <source>
        <dbReference type="EMBL" id="ORV02636.1"/>
    </source>
</evidence>
<protein>
    <submittedName>
        <fullName evidence="1">Uncharacterized protein</fullName>
    </submittedName>
</protein>
<dbReference type="RefSeq" id="WP_234810562.1">
    <property type="nucleotide sequence ID" value="NZ_AP022603.1"/>
</dbReference>
<dbReference type="STRING" id="1793.AWC04_11995"/>